<name>A0A7U7QN52_SALER</name>
<dbReference type="InterPro" id="IPR024457">
    <property type="entry name" value="Putative_integrase_N"/>
</dbReference>
<dbReference type="Proteomes" id="UP000839834">
    <property type="component" value="Unassembled WGS sequence"/>
</dbReference>
<protein>
    <recommendedName>
        <fullName evidence="1">Putative integrase N-terminal domain-containing protein</fullName>
    </recommendedName>
</protein>
<dbReference type="EMBL" id="AAACVH010000093">
    <property type="protein sequence ID" value="EAA8668561.1"/>
    <property type="molecule type" value="Genomic_DNA"/>
</dbReference>
<feature type="domain" description="Putative integrase N-terminal" evidence="1">
    <location>
        <begin position="1"/>
        <end position="45"/>
    </location>
</feature>
<comment type="caution">
    <text evidence="2">The sequence shown here is derived from an EMBL/GenBank/DDBJ whole genome shotgun (WGS) entry which is preliminary data.</text>
</comment>
<dbReference type="AlphaFoldDB" id="A0A7U7QN52"/>
<reference evidence="2" key="1">
    <citation type="submission" date="2018-08" db="EMBL/GenBank/DDBJ databases">
        <authorList>
            <consortium name="GenomeTrakr network: Whole genome sequencing for foodborne pathogen traceback"/>
        </authorList>
    </citation>
    <scope>NUCLEOTIDE SEQUENCE [LARGE SCALE GENOMIC DNA]</scope>
    <source>
        <strain evidence="2">FLUFL-367</strain>
    </source>
</reference>
<sequence>MNRLNYELKNLCRRNHDGSFSTRKARHNMLQLVANQLAEAGYPAHKMSAHDLKGVSLDIDNYCTVGLFFELAKSS</sequence>
<accession>A0A7U7QN52</accession>
<evidence type="ECO:0000313" key="2">
    <source>
        <dbReference type="EMBL" id="EAA8668561.1"/>
    </source>
</evidence>
<proteinExistence type="predicted"/>
<gene>
    <name evidence="2" type="ORF">NL99_27425</name>
</gene>
<dbReference type="Pfam" id="PF12834">
    <property type="entry name" value="Phage_int_SAM_2"/>
    <property type="match status" value="1"/>
</dbReference>
<organism evidence="2">
    <name type="scientific">Salmonella enterica</name>
    <name type="common">Salmonella choleraesuis</name>
    <dbReference type="NCBI Taxonomy" id="28901"/>
    <lineage>
        <taxon>Bacteria</taxon>
        <taxon>Pseudomonadati</taxon>
        <taxon>Pseudomonadota</taxon>
        <taxon>Gammaproteobacteria</taxon>
        <taxon>Enterobacterales</taxon>
        <taxon>Enterobacteriaceae</taxon>
        <taxon>Salmonella</taxon>
    </lineage>
</organism>
<evidence type="ECO:0000259" key="1">
    <source>
        <dbReference type="Pfam" id="PF12834"/>
    </source>
</evidence>